<reference evidence="3" key="2">
    <citation type="journal article" date="2024" name="Plant">
        <title>Genomic evolution and insights into agronomic trait innovations of Sesamum species.</title>
        <authorList>
            <person name="Miao H."/>
            <person name="Wang L."/>
            <person name="Qu L."/>
            <person name="Liu H."/>
            <person name="Sun Y."/>
            <person name="Le M."/>
            <person name="Wang Q."/>
            <person name="Wei S."/>
            <person name="Zheng Y."/>
            <person name="Lin W."/>
            <person name="Duan Y."/>
            <person name="Cao H."/>
            <person name="Xiong S."/>
            <person name="Wang X."/>
            <person name="Wei L."/>
            <person name="Li C."/>
            <person name="Ma Q."/>
            <person name="Ju M."/>
            <person name="Zhao R."/>
            <person name="Li G."/>
            <person name="Mu C."/>
            <person name="Tian Q."/>
            <person name="Mei H."/>
            <person name="Zhang T."/>
            <person name="Gao T."/>
            <person name="Zhang H."/>
        </authorList>
    </citation>
    <scope>NUCLEOTIDE SEQUENCE</scope>
    <source>
        <strain evidence="3">KEN1</strain>
    </source>
</reference>
<dbReference type="PANTHER" id="PTHR10992:SF1083">
    <property type="entry name" value="METHYLESTERASE 1"/>
    <property type="match status" value="1"/>
</dbReference>
<sequence>MADAKQQVHIVLVHGIGHGAWCWYKLQPLLEAAGHRVTVLDLAASGIDRRNLEDLHTFIDYSQPLLDLMASIPPEEKVLLVGHSLGGMNLAFAMDMYPVKIKVAVFLTANMPDITNKPSYVVEQSVAEISPEEWLDTEFKPFGSPEENLTSVSFGPHFISTKLYPQSPAELLSGISPEEWLDTEFKPFGSPEENLTSLLFGPNYISTNLYPESPTESIEVKGDEDWLDAEFKPYGAPEDNLVSAFFGPDFTANKLYNHCAPEDVALGIMLARPCCMFVHDLSKQTAFTEEGYGSVKRVFIVCPEDKAISLKFQRWQIENYPPHQVKEIENSDHMPMLSQPQELCKNLLDIIVDYYA</sequence>
<dbReference type="EMBL" id="JACGWN010000005">
    <property type="protein sequence ID" value="KAL0450283.1"/>
    <property type="molecule type" value="Genomic_DNA"/>
</dbReference>
<dbReference type="InterPro" id="IPR000073">
    <property type="entry name" value="AB_hydrolase_1"/>
</dbReference>
<dbReference type="GO" id="GO:0009696">
    <property type="term" value="P:salicylic acid metabolic process"/>
    <property type="evidence" value="ECO:0007669"/>
    <property type="project" value="TreeGrafter"/>
</dbReference>
<dbReference type="GO" id="GO:0080030">
    <property type="term" value="F:methyl indole-3-acetate esterase activity"/>
    <property type="evidence" value="ECO:0007669"/>
    <property type="project" value="TreeGrafter"/>
</dbReference>
<dbReference type="SUPFAM" id="SSF53474">
    <property type="entry name" value="alpha/beta-Hydrolases"/>
    <property type="match status" value="1"/>
</dbReference>
<evidence type="ECO:0000313" key="3">
    <source>
        <dbReference type="EMBL" id="KAL0450283.1"/>
    </source>
</evidence>
<dbReference type="Gene3D" id="3.40.50.1820">
    <property type="entry name" value="alpha/beta hydrolase"/>
    <property type="match status" value="2"/>
</dbReference>
<organism evidence="3">
    <name type="scientific">Sesamum latifolium</name>
    <dbReference type="NCBI Taxonomy" id="2727402"/>
    <lineage>
        <taxon>Eukaryota</taxon>
        <taxon>Viridiplantae</taxon>
        <taxon>Streptophyta</taxon>
        <taxon>Embryophyta</taxon>
        <taxon>Tracheophyta</taxon>
        <taxon>Spermatophyta</taxon>
        <taxon>Magnoliopsida</taxon>
        <taxon>eudicotyledons</taxon>
        <taxon>Gunneridae</taxon>
        <taxon>Pentapetalae</taxon>
        <taxon>asterids</taxon>
        <taxon>lamiids</taxon>
        <taxon>Lamiales</taxon>
        <taxon>Pedaliaceae</taxon>
        <taxon>Sesamum</taxon>
    </lineage>
</organism>
<comment type="caution">
    <text evidence="3">The sequence shown here is derived from an EMBL/GenBank/DDBJ whole genome shotgun (WGS) entry which is preliminary data.</text>
</comment>
<feature type="domain" description="AB hydrolase-1" evidence="2">
    <location>
        <begin position="10"/>
        <end position="344"/>
    </location>
</feature>
<reference evidence="3" key="1">
    <citation type="submission" date="2020-06" db="EMBL/GenBank/DDBJ databases">
        <authorList>
            <person name="Li T."/>
            <person name="Hu X."/>
            <person name="Zhang T."/>
            <person name="Song X."/>
            <person name="Zhang H."/>
            <person name="Dai N."/>
            <person name="Sheng W."/>
            <person name="Hou X."/>
            <person name="Wei L."/>
        </authorList>
    </citation>
    <scope>NUCLEOTIDE SEQUENCE</scope>
    <source>
        <strain evidence="3">KEN1</strain>
        <tissue evidence="3">Leaf</tissue>
    </source>
</reference>
<dbReference type="AlphaFoldDB" id="A0AAW2X8T9"/>
<proteinExistence type="predicted"/>
<accession>A0AAW2X8T9</accession>
<name>A0AAW2X8T9_9LAMI</name>
<dbReference type="GO" id="GO:0009694">
    <property type="term" value="P:jasmonic acid metabolic process"/>
    <property type="evidence" value="ECO:0007669"/>
    <property type="project" value="TreeGrafter"/>
</dbReference>
<gene>
    <name evidence="3" type="ORF">Slati_1584700</name>
</gene>
<dbReference type="GO" id="GO:0080031">
    <property type="term" value="F:methyl salicylate esterase activity"/>
    <property type="evidence" value="ECO:0007669"/>
    <property type="project" value="TreeGrafter"/>
</dbReference>
<dbReference type="GO" id="GO:0080032">
    <property type="term" value="F:methyl jasmonate esterase activity"/>
    <property type="evidence" value="ECO:0007669"/>
    <property type="project" value="TreeGrafter"/>
</dbReference>
<keyword evidence="1" id="KW-0378">Hydrolase</keyword>
<dbReference type="Pfam" id="PF12697">
    <property type="entry name" value="Abhydrolase_6"/>
    <property type="match status" value="1"/>
</dbReference>
<dbReference type="InterPro" id="IPR045889">
    <property type="entry name" value="MES/HNL"/>
</dbReference>
<dbReference type="PANTHER" id="PTHR10992">
    <property type="entry name" value="METHYLESTERASE FAMILY MEMBER"/>
    <property type="match status" value="1"/>
</dbReference>
<evidence type="ECO:0000259" key="2">
    <source>
        <dbReference type="Pfam" id="PF12697"/>
    </source>
</evidence>
<protein>
    <submittedName>
        <fullName evidence="3">Salicylic acid-binding protein 2</fullName>
    </submittedName>
</protein>
<dbReference type="InterPro" id="IPR029058">
    <property type="entry name" value="AB_hydrolase_fold"/>
</dbReference>
<evidence type="ECO:0000256" key="1">
    <source>
        <dbReference type="ARBA" id="ARBA00022801"/>
    </source>
</evidence>
<dbReference type="FunFam" id="3.40.50.1820:FF:000051">
    <property type="entry name" value="(S)-hydroxynitrile lyase"/>
    <property type="match status" value="1"/>
</dbReference>